<dbReference type="UniPathway" id="UPA00148"/>
<dbReference type="InterPro" id="IPR035996">
    <property type="entry name" value="4pyrrol_Methylase_sf"/>
</dbReference>
<dbReference type="Gene3D" id="3.30.950.10">
    <property type="entry name" value="Methyltransferase, Cobalt-precorrin-4 Transmethylase, Domain 2"/>
    <property type="match status" value="1"/>
</dbReference>
<dbReference type="InterPro" id="IPR000878">
    <property type="entry name" value="4pyrrol_Mease"/>
</dbReference>
<organism evidence="10 11">
    <name type="scientific">Anaerosalibacter bizertensis</name>
    <dbReference type="NCBI Taxonomy" id="932217"/>
    <lineage>
        <taxon>Bacteria</taxon>
        <taxon>Bacillati</taxon>
        <taxon>Bacillota</taxon>
        <taxon>Tissierellia</taxon>
        <taxon>Tissierellales</taxon>
        <taxon>Sporanaerobacteraceae</taxon>
        <taxon>Anaerosalibacter</taxon>
    </lineage>
</organism>
<dbReference type="GO" id="GO:0030788">
    <property type="term" value="F:precorrin-2 C20-methyltransferase activity"/>
    <property type="evidence" value="ECO:0007669"/>
    <property type="project" value="UniProtKB-EC"/>
</dbReference>
<dbReference type="InterPro" id="IPR014777">
    <property type="entry name" value="4pyrrole_Mease_sub1"/>
</dbReference>
<comment type="caution">
    <text evidence="10">The sequence shown here is derived from an EMBL/GenBank/DDBJ whole genome shotgun (WGS) entry which is preliminary data.</text>
</comment>
<accession>A0A844FKB0</accession>
<keyword evidence="12" id="KW-1185">Reference proteome</keyword>
<gene>
    <name evidence="10" type="primary">cobI</name>
    <name evidence="10" type="ORF">FYJ27_11780</name>
    <name evidence="9" type="ORF">L0P62_08950</name>
</gene>
<dbReference type="RefSeq" id="WP_154485050.1">
    <property type="nucleotide sequence ID" value="NZ_JAJBNW010000036.1"/>
</dbReference>
<comment type="pathway">
    <text evidence="1">Cofactor biosynthesis; adenosylcobalamin biosynthesis.</text>
</comment>
<evidence type="ECO:0000256" key="3">
    <source>
        <dbReference type="ARBA" id="ARBA00022573"/>
    </source>
</evidence>
<dbReference type="Proteomes" id="UP001108123">
    <property type="component" value="Unassembled WGS sequence"/>
</dbReference>
<keyword evidence="4 10" id="KW-0489">Methyltransferase</keyword>
<evidence type="ECO:0000256" key="2">
    <source>
        <dbReference type="ARBA" id="ARBA00005879"/>
    </source>
</evidence>
<dbReference type="Proteomes" id="UP000462760">
    <property type="component" value="Unassembled WGS sequence"/>
</dbReference>
<dbReference type="OrthoDB" id="9804789at2"/>
<dbReference type="PANTHER" id="PTHR43467:SF2">
    <property type="entry name" value="COBALT-PRECORRIN-2 C(20)-METHYLTRANSFERASE"/>
    <property type="match status" value="1"/>
</dbReference>
<evidence type="ECO:0000256" key="4">
    <source>
        <dbReference type="ARBA" id="ARBA00022603"/>
    </source>
</evidence>
<dbReference type="EMBL" id="JAKNID010000038">
    <property type="protein sequence ID" value="MCG4565576.1"/>
    <property type="molecule type" value="Genomic_DNA"/>
</dbReference>
<dbReference type="InterPro" id="IPR006364">
    <property type="entry name" value="CobI/CbiL/CobIJ_dom"/>
</dbReference>
<evidence type="ECO:0000313" key="10">
    <source>
        <dbReference type="EMBL" id="MSS44380.1"/>
    </source>
</evidence>
<keyword evidence="6" id="KW-0949">S-adenosyl-L-methionine</keyword>
<dbReference type="GO" id="GO:0032259">
    <property type="term" value="P:methylation"/>
    <property type="evidence" value="ECO:0007669"/>
    <property type="project" value="UniProtKB-KW"/>
</dbReference>
<dbReference type="Pfam" id="PF00590">
    <property type="entry name" value="TP_methylase"/>
    <property type="match status" value="1"/>
</dbReference>
<proteinExistence type="inferred from homology"/>
<evidence type="ECO:0000256" key="7">
    <source>
        <dbReference type="PIRNR" id="PIRNR036427"/>
    </source>
</evidence>
<keyword evidence="5 10" id="KW-0808">Transferase</keyword>
<protein>
    <submittedName>
        <fullName evidence="10">Precorrin-2 C(20)-methyltransferase</fullName>
        <ecNumber evidence="10">2.1.1.130</ecNumber>
    </submittedName>
</protein>
<evidence type="ECO:0000256" key="1">
    <source>
        <dbReference type="ARBA" id="ARBA00004953"/>
    </source>
</evidence>
<evidence type="ECO:0000256" key="6">
    <source>
        <dbReference type="ARBA" id="ARBA00022691"/>
    </source>
</evidence>
<dbReference type="Gene3D" id="3.40.1010.10">
    <property type="entry name" value="Cobalt-precorrin-4 Transmethylase, Domain 1"/>
    <property type="match status" value="1"/>
</dbReference>
<dbReference type="PROSITE" id="PS00839">
    <property type="entry name" value="SUMT_1"/>
    <property type="match status" value="1"/>
</dbReference>
<evidence type="ECO:0000313" key="12">
    <source>
        <dbReference type="Proteomes" id="UP001108123"/>
    </source>
</evidence>
<reference evidence="10 11" key="1">
    <citation type="submission" date="2019-08" db="EMBL/GenBank/DDBJ databases">
        <title>In-depth cultivation of the pig gut microbiome towards novel bacterial diversity and tailored functional studies.</title>
        <authorList>
            <person name="Wylensek D."/>
            <person name="Hitch T.C.A."/>
            <person name="Clavel T."/>
        </authorList>
    </citation>
    <scope>NUCLEOTIDE SEQUENCE [LARGE SCALE GENOMIC DNA]</scope>
    <source>
        <strain evidence="10 11">Med78-601-WT-4W-RMD-3</strain>
    </source>
</reference>
<dbReference type="NCBIfam" id="TIGR01467">
    <property type="entry name" value="cobI_cbiL"/>
    <property type="match status" value="1"/>
</dbReference>
<sequence length="221" mass="25083">MKKLFGIGTGPGNKEYLTLKAVRVMEEADIIFAPNNNGKNMALDTAKDFIQGKRIVLIDFPMGKVKKEDYENAAEIIKKEIPEGKSGAFLTIGDPMVYSTFIYLMENIEEMGVEVEVVPGITSFLAGASKSKNPITVKGDKFLLLDEMKDEEILEKVDSVCILKTTKNKESIIDTFEKKNFSYTYVKRCSLKEEQILMDKEDILEDEDYISFIFGRREKDD</sequence>
<evidence type="ECO:0000256" key="5">
    <source>
        <dbReference type="ARBA" id="ARBA00022679"/>
    </source>
</evidence>
<dbReference type="InterPro" id="IPR003043">
    <property type="entry name" value="Uropor_MeTrfase_CS"/>
</dbReference>
<feature type="domain" description="Tetrapyrrole methylase" evidence="8">
    <location>
        <begin position="3"/>
        <end position="197"/>
    </location>
</feature>
<keyword evidence="3" id="KW-0169">Cobalamin biosynthesis</keyword>
<evidence type="ECO:0000259" key="8">
    <source>
        <dbReference type="Pfam" id="PF00590"/>
    </source>
</evidence>
<dbReference type="CDD" id="cd11645">
    <property type="entry name" value="Precorrin_2_C20_MT"/>
    <property type="match status" value="1"/>
</dbReference>
<dbReference type="InterPro" id="IPR014776">
    <property type="entry name" value="4pyrrole_Mease_sub2"/>
</dbReference>
<dbReference type="PANTHER" id="PTHR43467">
    <property type="entry name" value="COBALT-PRECORRIN-2 C(20)-METHYLTRANSFERASE"/>
    <property type="match status" value="1"/>
</dbReference>
<dbReference type="GO" id="GO:0009236">
    <property type="term" value="P:cobalamin biosynthetic process"/>
    <property type="evidence" value="ECO:0007669"/>
    <property type="project" value="UniProtKB-UniRule"/>
</dbReference>
<dbReference type="SUPFAM" id="SSF53790">
    <property type="entry name" value="Tetrapyrrole methylase"/>
    <property type="match status" value="1"/>
</dbReference>
<reference evidence="9" key="2">
    <citation type="submission" date="2022-01" db="EMBL/GenBank/DDBJ databases">
        <title>Collection of gut derived symbiotic bacterial strains cultured from healthy donors.</title>
        <authorList>
            <person name="Lin H."/>
            <person name="Kohout C."/>
            <person name="Waligurski E."/>
            <person name="Pamer E.G."/>
        </authorList>
    </citation>
    <scope>NUCLEOTIDE SEQUENCE</scope>
    <source>
        <strain evidence="9">MSK.14.39</strain>
    </source>
</reference>
<dbReference type="PIRSF" id="PIRSF036427">
    <property type="entry name" value="Precrrn-2_mtase"/>
    <property type="match status" value="1"/>
</dbReference>
<dbReference type="EC" id="2.1.1.130" evidence="10"/>
<dbReference type="InterPro" id="IPR012382">
    <property type="entry name" value="CobI/CbiL"/>
</dbReference>
<dbReference type="EMBL" id="VULR01000024">
    <property type="protein sequence ID" value="MSS44380.1"/>
    <property type="molecule type" value="Genomic_DNA"/>
</dbReference>
<name>A0A844FKB0_9FIRM</name>
<evidence type="ECO:0000313" key="9">
    <source>
        <dbReference type="EMBL" id="MCG4565576.1"/>
    </source>
</evidence>
<dbReference type="AlphaFoldDB" id="A0A844FKB0"/>
<comment type="similarity">
    <text evidence="2 7">Belongs to the precorrin methyltransferase family.</text>
</comment>
<evidence type="ECO:0000313" key="11">
    <source>
        <dbReference type="Proteomes" id="UP000462760"/>
    </source>
</evidence>